<gene>
    <name evidence="2" type="ORF">L917_07000</name>
</gene>
<dbReference type="EMBL" id="KI679178">
    <property type="protein sequence ID" value="ETL95156.1"/>
    <property type="molecule type" value="Genomic_DNA"/>
</dbReference>
<evidence type="ECO:0008006" key="3">
    <source>
        <dbReference type="Google" id="ProtNLM"/>
    </source>
</evidence>
<organism evidence="2">
    <name type="scientific">Phytophthora nicotianae</name>
    <name type="common">Potato buckeye rot agent</name>
    <name type="synonym">Phytophthora parasitica</name>
    <dbReference type="NCBI Taxonomy" id="4792"/>
    <lineage>
        <taxon>Eukaryota</taxon>
        <taxon>Sar</taxon>
        <taxon>Stramenopiles</taxon>
        <taxon>Oomycota</taxon>
        <taxon>Peronosporomycetes</taxon>
        <taxon>Peronosporales</taxon>
        <taxon>Peronosporaceae</taxon>
        <taxon>Phytophthora</taxon>
    </lineage>
</organism>
<keyword evidence="1" id="KW-1133">Transmembrane helix</keyword>
<dbReference type="OrthoDB" id="115248at2759"/>
<protein>
    <recommendedName>
        <fullName evidence="3">CDR ABC transporter domain-containing protein</fullName>
    </recommendedName>
</protein>
<dbReference type="Proteomes" id="UP000054423">
    <property type="component" value="Unassembled WGS sequence"/>
</dbReference>
<evidence type="ECO:0000313" key="2">
    <source>
        <dbReference type="EMBL" id="ETL95156.1"/>
    </source>
</evidence>
<sequence>MLFSGFNPPANNISLGYKWIYYISPPTYSIATLVAMVFADCPEGTTNNLGCQVLRNAPPTVGSISLKQYVEHAFDMKSDYIPRNVVILGILIVAFRLLALLSLRYISHLKR</sequence>
<dbReference type="AlphaFoldDB" id="W2LCQ9"/>
<feature type="transmembrane region" description="Helical" evidence="1">
    <location>
        <begin position="85"/>
        <end position="106"/>
    </location>
</feature>
<keyword evidence="1" id="KW-0812">Transmembrane</keyword>
<keyword evidence="1" id="KW-0472">Membrane</keyword>
<accession>W2LCQ9</accession>
<proteinExistence type="predicted"/>
<name>W2LCQ9_PHYNI</name>
<reference evidence="2" key="1">
    <citation type="submission" date="2013-11" db="EMBL/GenBank/DDBJ databases">
        <title>The Genome Sequence of Phytophthora parasitica CHvinca01.</title>
        <authorList>
            <consortium name="The Broad Institute Genomics Platform"/>
            <person name="Russ C."/>
            <person name="Tyler B."/>
            <person name="Panabieres F."/>
            <person name="Shan W."/>
            <person name="Tripathy S."/>
            <person name="Grunwald N."/>
            <person name="Machado M."/>
            <person name="Johnson C.S."/>
            <person name="Arredondo F."/>
            <person name="Hong C."/>
            <person name="Coffey M."/>
            <person name="Young S.K."/>
            <person name="Zeng Q."/>
            <person name="Gargeya S."/>
            <person name="Fitzgerald M."/>
            <person name="Abouelleil A."/>
            <person name="Alvarado L."/>
            <person name="Chapman S.B."/>
            <person name="Gainer-Dewar J."/>
            <person name="Goldberg J."/>
            <person name="Griggs A."/>
            <person name="Gujja S."/>
            <person name="Hansen M."/>
            <person name="Howarth C."/>
            <person name="Imamovic A."/>
            <person name="Ireland A."/>
            <person name="Larimer J."/>
            <person name="McCowan C."/>
            <person name="Murphy C."/>
            <person name="Pearson M."/>
            <person name="Poon T.W."/>
            <person name="Priest M."/>
            <person name="Roberts A."/>
            <person name="Saif S."/>
            <person name="Shea T."/>
            <person name="Sykes S."/>
            <person name="Wortman J."/>
            <person name="Nusbaum C."/>
            <person name="Birren B."/>
        </authorList>
    </citation>
    <scope>NUCLEOTIDE SEQUENCE [LARGE SCALE GENOMIC DNA]</scope>
    <source>
        <strain evidence="2">CHvinca01</strain>
    </source>
</reference>
<evidence type="ECO:0000256" key="1">
    <source>
        <dbReference type="SAM" id="Phobius"/>
    </source>
</evidence>